<keyword evidence="5" id="KW-0503">Monooxygenase</keyword>
<keyword evidence="3" id="KW-0274">FAD</keyword>
<evidence type="ECO:0000256" key="3">
    <source>
        <dbReference type="ARBA" id="ARBA00022827"/>
    </source>
</evidence>
<evidence type="ECO:0000256" key="2">
    <source>
        <dbReference type="ARBA" id="ARBA00022630"/>
    </source>
</evidence>
<keyword evidence="2" id="KW-0285">Flavoprotein</keyword>
<dbReference type="GO" id="GO:0071949">
    <property type="term" value="F:FAD binding"/>
    <property type="evidence" value="ECO:0007669"/>
    <property type="project" value="InterPro"/>
</dbReference>
<evidence type="ECO:0000256" key="1">
    <source>
        <dbReference type="ARBA" id="ARBA00001974"/>
    </source>
</evidence>
<dbReference type="SUPFAM" id="SSF51905">
    <property type="entry name" value="FAD/NAD(P)-binding domain"/>
    <property type="match status" value="1"/>
</dbReference>
<name>A0AAE0U2C3_9PEZI</name>
<evidence type="ECO:0000313" key="7">
    <source>
        <dbReference type="EMBL" id="KAK3388045.1"/>
    </source>
</evidence>
<sequence>MTQQNGFQVTVYDKEQHIGGRTWKWTMVVHWGLPTLRDMLPAEVFYALKYAHANPFYAYSDDKPETATIKGGMCTGIGYTLGKKVTDIRVEDSKEEETGRPGPVTIAFEGGEVATADLMIGADGSSSRVRRWLVGEEAGKSLLSEYMIGSGIVKYGTAEQAKKLLEPSELCAVATGPTANNVVDPEDKTTYSFQVVRIWHGTEEGRDGKEAIARMKEVTASDMFQEPFYSAIHAIPQASDPIFTRQLTYWPTVSWDNRRGSVTLAGDAVHSMLPNRGRGLNHALADVMQLVKQLVRVKVKGISVQEALEFMTNKKLSESTQAKRGLAR</sequence>
<gene>
    <name evidence="7" type="ORF">B0H63DRAFT_559452</name>
</gene>
<dbReference type="EMBL" id="JAULSW010000003">
    <property type="protein sequence ID" value="KAK3388045.1"/>
    <property type="molecule type" value="Genomic_DNA"/>
</dbReference>
<comment type="caution">
    <text evidence="7">The sequence shown here is derived from an EMBL/GenBank/DDBJ whole genome shotgun (WGS) entry which is preliminary data.</text>
</comment>
<dbReference type="PANTHER" id="PTHR47178:SF3">
    <property type="entry name" value="FAD-BINDING DOMAIN-CONTAINING PROTEIN"/>
    <property type="match status" value="1"/>
</dbReference>
<keyword evidence="8" id="KW-1185">Reference proteome</keyword>
<accession>A0AAE0U2C3</accession>
<organism evidence="7 8">
    <name type="scientific">Podospora didyma</name>
    <dbReference type="NCBI Taxonomy" id="330526"/>
    <lineage>
        <taxon>Eukaryota</taxon>
        <taxon>Fungi</taxon>
        <taxon>Dikarya</taxon>
        <taxon>Ascomycota</taxon>
        <taxon>Pezizomycotina</taxon>
        <taxon>Sordariomycetes</taxon>
        <taxon>Sordariomycetidae</taxon>
        <taxon>Sordariales</taxon>
        <taxon>Podosporaceae</taxon>
        <taxon>Podospora</taxon>
    </lineage>
</organism>
<evidence type="ECO:0000313" key="8">
    <source>
        <dbReference type="Proteomes" id="UP001285441"/>
    </source>
</evidence>
<dbReference type="InterPro" id="IPR002938">
    <property type="entry name" value="FAD-bd"/>
</dbReference>
<dbReference type="Proteomes" id="UP001285441">
    <property type="component" value="Unassembled WGS sequence"/>
</dbReference>
<evidence type="ECO:0000259" key="6">
    <source>
        <dbReference type="Pfam" id="PF01494"/>
    </source>
</evidence>
<proteinExistence type="predicted"/>
<dbReference type="InterPro" id="IPR036188">
    <property type="entry name" value="FAD/NAD-bd_sf"/>
</dbReference>
<feature type="domain" description="FAD-binding" evidence="6">
    <location>
        <begin position="113"/>
        <end position="297"/>
    </location>
</feature>
<reference evidence="7" key="1">
    <citation type="journal article" date="2023" name="Mol. Phylogenet. Evol.">
        <title>Genome-scale phylogeny and comparative genomics of the fungal order Sordariales.</title>
        <authorList>
            <person name="Hensen N."/>
            <person name="Bonometti L."/>
            <person name="Westerberg I."/>
            <person name="Brannstrom I.O."/>
            <person name="Guillou S."/>
            <person name="Cros-Aarteil S."/>
            <person name="Calhoun S."/>
            <person name="Haridas S."/>
            <person name="Kuo A."/>
            <person name="Mondo S."/>
            <person name="Pangilinan J."/>
            <person name="Riley R."/>
            <person name="LaButti K."/>
            <person name="Andreopoulos B."/>
            <person name="Lipzen A."/>
            <person name="Chen C."/>
            <person name="Yan M."/>
            <person name="Daum C."/>
            <person name="Ng V."/>
            <person name="Clum A."/>
            <person name="Steindorff A."/>
            <person name="Ohm R.A."/>
            <person name="Martin F."/>
            <person name="Silar P."/>
            <person name="Natvig D.O."/>
            <person name="Lalanne C."/>
            <person name="Gautier V."/>
            <person name="Ament-Velasquez S.L."/>
            <person name="Kruys A."/>
            <person name="Hutchinson M.I."/>
            <person name="Powell A.J."/>
            <person name="Barry K."/>
            <person name="Miller A.N."/>
            <person name="Grigoriev I.V."/>
            <person name="Debuchy R."/>
            <person name="Gladieux P."/>
            <person name="Hiltunen Thoren M."/>
            <person name="Johannesson H."/>
        </authorList>
    </citation>
    <scope>NUCLEOTIDE SEQUENCE</scope>
    <source>
        <strain evidence="7">CBS 232.78</strain>
    </source>
</reference>
<dbReference type="Pfam" id="PF01494">
    <property type="entry name" value="FAD_binding_3"/>
    <property type="match status" value="1"/>
</dbReference>
<evidence type="ECO:0000256" key="5">
    <source>
        <dbReference type="ARBA" id="ARBA00023033"/>
    </source>
</evidence>
<keyword evidence="4" id="KW-0560">Oxidoreductase</keyword>
<dbReference type="AlphaFoldDB" id="A0AAE0U2C3"/>
<dbReference type="Gene3D" id="3.50.50.60">
    <property type="entry name" value="FAD/NAD(P)-binding domain"/>
    <property type="match status" value="1"/>
</dbReference>
<dbReference type="PANTHER" id="PTHR47178">
    <property type="entry name" value="MONOOXYGENASE, FAD-BINDING"/>
    <property type="match status" value="1"/>
</dbReference>
<reference evidence="7" key="2">
    <citation type="submission" date="2023-06" db="EMBL/GenBank/DDBJ databases">
        <authorList>
            <consortium name="Lawrence Berkeley National Laboratory"/>
            <person name="Haridas S."/>
            <person name="Hensen N."/>
            <person name="Bonometti L."/>
            <person name="Westerberg I."/>
            <person name="Brannstrom I.O."/>
            <person name="Guillou S."/>
            <person name="Cros-Aarteil S."/>
            <person name="Calhoun S."/>
            <person name="Kuo A."/>
            <person name="Mondo S."/>
            <person name="Pangilinan J."/>
            <person name="Riley R."/>
            <person name="LaButti K."/>
            <person name="Andreopoulos B."/>
            <person name="Lipzen A."/>
            <person name="Chen C."/>
            <person name="Yanf M."/>
            <person name="Daum C."/>
            <person name="Ng V."/>
            <person name="Clum A."/>
            <person name="Steindorff A."/>
            <person name="Ohm R."/>
            <person name="Martin F."/>
            <person name="Silar P."/>
            <person name="Natvig D."/>
            <person name="Lalanne C."/>
            <person name="Gautier V."/>
            <person name="Ament-velasquez S.L."/>
            <person name="Kruys A."/>
            <person name="Hutchinson M.I."/>
            <person name="Powell A.J."/>
            <person name="Barry K."/>
            <person name="Miller A.N."/>
            <person name="Grigoriev I.V."/>
            <person name="Debuchy R."/>
            <person name="Gladieux P."/>
            <person name="Thoren M.H."/>
            <person name="Johannesson H."/>
        </authorList>
    </citation>
    <scope>NUCLEOTIDE SEQUENCE</scope>
    <source>
        <strain evidence="7">CBS 232.78</strain>
    </source>
</reference>
<dbReference type="GO" id="GO:0004497">
    <property type="term" value="F:monooxygenase activity"/>
    <property type="evidence" value="ECO:0007669"/>
    <property type="project" value="UniProtKB-KW"/>
</dbReference>
<comment type="cofactor">
    <cofactor evidence="1">
        <name>FAD</name>
        <dbReference type="ChEBI" id="CHEBI:57692"/>
    </cofactor>
</comment>
<evidence type="ECO:0000256" key="4">
    <source>
        <dbReference type="ARBA" id="ARBA00023002"/>
    </source>
</evidence>
<protein>
    <recommendedName>
        <fullName evidence="6">FAD-binding domain-containing protein</fullName>
    </recommendedName>
</protein>
<dbReference type="PRINTS" id="PR00420">
    <property type="entry name" value="RNGMNOXGNASE"/>
</dbReference>